<dbReference type="GO" id="GO:0005886">
    <property type="term" value="C:plasma membrane"/>
    <property type="evidence" value="ECO:0007669"/>
    <property type="project" value="UniProtKB-SubCell"/>
</dbReference>
<keyword evidence="6 7" id="KW-0472">Membrane</keyword>
<feature type="transmembrane region" description="Helical" evidence="7">
    <location>
        <begin position="104"/>
        <end position="122"/>
    </location>
</feature>
<dbReference type="UniPathway" id="UPA00664"/>
<comment type="function">
    <text evidence="7">Catalyzes the transfer of the diacylglyceryl group from phosphatidylglycerol to the sulfhydryl group of the N-terminal cysteine of a prolipoprotein, the first step in the formation of mature lipoproteins.</text>
</comment>
<keyword evidence="5 7" id="KW-1133">Transmembrane helix</keyword>
<dbReference type="HAMAP" id="MF_01147">
    <property type="entry name" value="Lgt"/>
    <property type="match status" value="1"/>
</dbReference>
<gene>
    <name evidence="7 8" type="primary">lgt</name>
    <name evidence="8" type="ORF">JCM17844_14170</name>
</gene>
<evidence type="ECO:0000256" key="2">
    <source>
        <dbReference type="ARBA" id="ARBA00022475"/>
    </source>
</evidence>
<feature type="transmembrane region" description="Helical" evidence="7">
    <location>
        <begin position="27"/>
        <end position="45"/>
    </location>
</feature>
<dbReference type="GO" id="GO:0008961">
    <property type="term" value="F:phosphatidylglycerol-prolipoprotein diacylglyceryl transferase activity"/>
    <property type="evidence" value="ECO:0007669"/>
    <property type="project" value="UniProtKB-UniRule"/>
</dbReference>
<comment type="subcellular location">
    <subcellularLocation>
        <location evidence="7">Cell membrane</location>
        <topology evidence="7">Multi-pass membrane protein</topology>
    </subcellularLocation>
</comment>
<comment type="caution">
    <text evidence="8">The sequence shown here is derived from an EMBL/GenBank/DDBJ whole genome shotgun (WGS) entry which is preliminary data.</text>
</comment>
<keyword evidence="3 7" id="KW-0808">Transferase</keyword>
<comment type="catalytic activity">
    <reaction evidence="7">
        <text>L-cysteinyl-[prolipoprotein] + a 1,2-diacyl-sn-glycero-3-phospho-(1'-sn-glycerol) = an S-1,2-diacyl-sn-glyceryl-L-cysteinyl-[prolipoprotein] + sn-glycerol 1-phosphate + H(+)</text>
        <dbReference type="Rhea" id="RHEA:56712"/>
        <dbReference type="Rhea" id="RHEA-COMP:14679"/>
        <dbReference type="Rhea" id="RHEA-COMP:14680"/>
        <dbReference type="ChEBI" id="CHEBI:15378"/>
        <dbReference type="ChEBI" id="CHEBI:29950"/>
        <dbReference type="ChEBI" id="CHEBI:57685"/>
        <dbReference type="ChEBI" id="CHEBI:64716"/>
        <dbReference type="ChEBI" id="CHEBI:140658"/>
        <dbReference type="EC" id="2.5.1.145"/>
    </reaction>
</comment>
<comment type="similarity">
    <text evidence="1 7">Belongs to the Lgt family.</text>
</comment>
<evidence type="ECO:0000313" key="8">
    <source>
        <dbReference type="EMBL" id="GEQ97780.1"/>
    </source>
</evidence>
<feature type="binding site" evidence="7">
    <location>
        <position position="147"/>
    </location>
    <ligand>
        <name>a 1,2-diacyl-sn-glycero-3-phospho-(1'-sn-glycerol)</name>
        <dbReference type="ChEBI" id="CHEBI:64716"/>
    </ligand>
</feature>
<evidence type="ECO:0000256" key="3">
    <source>
        <dbReference type="ARBA" id="ARBA00022679"/>
    </source>
</evidence>
<evidence type="ECO:0000256" key="6">
    <source>
        <dbReference type="ARBA" id="ARBA00023136"/>
    </source>
</evidence>
<accession>A0A5A7MP53</accession>
<evidence type="ECO:0000256" key="4">
    <source>
        <dbReference type="ARBA" id="ARBA00022692"/>
    </source>
</evidence>
<dbReference type="PROSITE" id="PS01311">
    <property type="entry name" value="LGT"/>
    <property type="match status" value="1"/>
</dbReference>
<dbReference type="NCBIfam" id="TIGR00544">
    <property type="entry name" value="lgt"/>
    <property type="match status" value="1"/>
</dbReference>
<comment type="pathway">
    <text evidence="7">Protein modification; lipoprotein biosynthesis (diacylglyceryl transfer).</text>
</comment>
<dbReference type="PANTHER" id="PTHR30589">
    <property type="entry name" value="PROLIPOPROTEIN DIACYLGLYCERYL TRANSFERASE"/>
    <property type="match status" value="1"/>
</dbReference>
<name>A0A5A7MP53_9PROT</name>
<feature type="transmembrane region" description="Helical" evidence="7">
    <location>
        <begin position="134"/>
        <end position="152"/>
    </location>
</feature>
<dbReference type="RefSeq" id="WP_150000433.1">
    <property type="nucleotide sequence ID" value="NZ_BKCL01000004.1"/>
</dbReference>
<feature type="transmembrane region" description="Helical" evidence="7">
    <location>
        <begin position="241"/>
        <end position="265"/>
    </location>
</feature>
<dbReference type="Proteomes" id="UP000322084">
    <property type="component" value="Unassembled WGS sequence"/>
</dbReference>
<dbReference type="EC" id="2.5.1.145" evidence="7"/>
<evidence type="ECO:0000313" key="9">
    <source>
        <dbReference type="Proteomes" id="UP000322084"/>
    </source>
</evidence>
<dbReference type="InterPro" id="IPR001640">
    <property type="entry name" value="Lgt"/>
</dbReference>
<sequence>MHGISFLGVLAYPQIDPVLVTIFGLPIRWYSLAYLTGLMGGWWWVRKVAPKLGVPITRQQIDDFLMWATLGVILGGRLGYVLFYKPAAYLEDPAAILRLWDGGMSFHGGLVGVTLAIILYSRSKQIPLLRFSDMIAAAVPIGLFFGRLANFINGELWGRSANVPWAMVFPSDPSQLPRHPSQLYESALEGLVLFLAINWLVFRSQTVRRKPGLLVGLFFFGYGLSRYVVEFAREPDAHLGLLAGIISMGQLLSLPMILFGGWLMWSAQTDRMPRLLKDVGERKPAKSGGKG</sequence>
<protein>
    <recommendedName>
        <fullName evidence="7">Phosphatidylglycerol--prolipoprotein diacylglyceryl transferase</fullName>
        <ecNumber evidence="7">2.5.1.145</ecNumber>
    </recommendedName>
</protein>
<proteinExistence type="inferred from homology"/>
<feature type="transmembrane region" description="Helical" evidence="7">
    <location>
        <begin position="65"/>
        <end position="84"/>
    </location>
</feature>
<dbReference type="Pfam" id="PF01790">
    <property type="entry name" value="LGT"/>
    <property type="match status" value="1"/>
</dbReference>
<keyword evidence="4 7" id="KW-0812">Transmembrane</keyword>
<dbReference type="EMBL" id="BKCL01000004">
    <property type="protein sequence ID" value="GEQ97780.1"/>
    <property type="molecule type" value="Genomic_DNA"/>
</dbReference>
<feature type="transmembrane region" description="Helical" evidence="7">
    <location>
        <begin position="183"/>
        <end position="201"/>
    </location>
</feature>
<keyword evidence="8" id="KW-0449">Lipoprotein</keyword>
<keyword evidence="2 7" id="KW-1003">Cell membrane</keyword>
<reference evidence="8 9" key="1">
    <citation type="submission" date="2019-09" db="EMBL/GenBank/DDBJ databases">
        <title>NBRP : Genome information of microbial organism related human and environment.</title>
        <authorList>
            <person name="Hattori M."/>
            <person name="Oshima K."/>
            <person name="Inaba H."/>
            <person name="Suda W."/>
            <person name="Sakamoto M."/>
            <person name="Iino T."/>
            <person name="Kitahara M."/>
            <person name="Oshida Y."/>
            <person name="Iida T."/>
            <person name="Kudo T."/>
            <person name="Itoh T."/>
            <person name="Ohkuma M."/>
        </authorList>
    </citation>
    <scope>NUCLEOTIDE SEQUENCE [LARGE SCALE GENOMIC DNA]</scope>
    <source>
        <strain evidence="8 9">Hi-2</strain>
    </source>
</reference>
<evidence type="ECO:0000256" key="1">
    <source>
        <dbReference type="ARBA" id="ARBA00007150"/>
    </source>
</evidence>
<dbReference type="GO" id="GO:0042158">
    <property type="term" value="P:lipoprotein biosynthetic process"/>
    <property type="evidence" value="ECO:0007669"/>
    <property type="project" value="UniProtKB-UniRule"/>
</dbReference>
<evidence type="ECO:0000256" key="7">
    <source>
        <dbReference type="HAMAP-Rule" id="MF_01147"/>
    </source>
</evidence>
<organism evidence="8 9">
    <name type="scientific">Iodidimonas gelatinilytica</name>
    <dbReference type="NCBI Taxonomy" id="1236966"/>
    <lineage>
        <taxon>Bacteria</taxon>
        <taxon>Pseudomonadati</taxon>
        <taxon>Pseudomonadota</taxon>
        <taxon>Alphaproteobacteria</taxon>
        <taxon>Iodidimonadales</taxon>
        <taxon>Iodidimonadaceae</taxon>
        <taxon>Iodidimonas</taxon>
    </lineage>
</organism>
<feature type="transmembrane region" description="Helical" evidence="7">
    <location>
        <begin position="213"/>
        <end position="229"/>
    </location>
</feature>
<evidence type="ECO:0000256" key="5">
    <source>
        <dbReference type="ARBA" id="ARBA00022989"/>
    </source>
</evidence>
<dbReference type="AlphaFoldDB" id="A0A5A7MP53"/>
<dbReference type="PANTHER" id="PTHR30589:SF0">
    <property type="entry name" value="PHOSPHATIDYLGLYCEROL--PROLIPOPROTEIN DIACYLGLYCERYL TRANSFERASE"/>
    <property type="match status" value="1"/>
</dbReference>